<dbReference type="InterPro" id="IPR015915">
    <property type="entry name" value="Kelch-typ_b-propeller"/>
</dbReference>
<dbReference type="InterPro" id="IPR012871">
    <property type="entry name" value="DUF1668_ORYSA"/>
</dbReference>
<feature type="region of interest" description="Disordered" evidence="1">
    <location>
        <begin position="151"/>
        <end position="179"/>
    </location>
</feature>
<protein>
    <submittedName>
        <fullName evidence="2">Uncharacterized protein</fullName>
    </submittedName>
</protein>
<name>A0A9Q0F9B7_9ROSI</name>
<dbReference type="Gene3D" id="2.120.10.80">
    <property type="entry name" value="Kelch-type beta propeller"/>
    <property type="match status" value="1"/>
</dbReference>
<keyword evidence="3" id="KW-1185">Reference proteome</keyword>
<dbReference type="OrthoDB" id="1485938at2759"/>
<dbReference type="EMBL" id="JAKUCV010006613">
    <property type="protein sequence ID" value="KAJ4826610.1"/>
    <property type="molecule type" value="Genomic_DNA"/>
</dbReference>
<evidence type="ECO:0000313" key="2">
    <source>
        <dbReference type="EMBL" id="KAJ4826610.1"/>
    </source>
</evidence>
<comment type="caution">
    <text evidence="2">The sequence shown here is derived from an EMBL/GenBank/DDBJ whole genome shotgun (WGS) entry which is preliminary data.</text>
</comment>
<dbReference type="Pfam" id="PF07893">
    <property type="entry name" value="DUF1668"/>
    <property type="match status" value="1"/>
</dbReference>
<accession>A0A9Q0F9B7</accession>
<proteinExistence type="predicted"/>
<gene>
    <name evidence="2" type="ORF">Tsubulata_038508</name>
</gene>
<evidence type="ECO:0000313" key="3">
    <source>
        <dbReference type="Proteomes" id="UP001141552"/>
    </source>
</evidence>
<organism evidence="2 3">
    <name type="scientific">Turnera subulata</name>
    <dbReference type="NCBI Taxonomy" id="218843"/>
    <lineage>
        <taxon>Eukaryota</taxon>
        <taxon>Viridiplantae</taxon>
        <taxon>Streptophyta</taxon>
        <taxon>Embryophyta</taxon>
        <taxon>Tracheophyta</taxon>
        <taxon>Spermatophyta</taxon>
        <taxon>Magnoliopsida</taxon>
        <taxon>eudicotyledons</taxon>
        <taxon>Gunneridae</taxon>
        <taxon>Pentapetalae</taxon>
        <taxon>rosids</taxon>
        <taxon>fabids</taxon>
        <taxon>Malpighiales</taxon>
        <taxon>Passifloraceae</taxon>
        <taxon>Turnera</taxon>
    </lineage>
</organism>
<dbReference type="SUPFAM" id="SSF117281">
    <property type="entry name" value="Kelch motif"/>
    <property type="match status" value="1"/>
</dbReference>
<dbReference type="AlphaFoldDB" id="A0A9Q0F9B7"/>
<dbReference type="Proteomes" id="UP001141552">
    <property type="component" value="Unassembled WGS sequence"/>
</dbReference>
<sequence>MSSTEKGVLEEALWPRQGKKAKCGGVQSASAHFFHFDEGGIRAVYVEEGRRLMLSEKLQFMPGMGRLFSGGTAYAIGGKALRGSPHPREVWICDMNGPRGPVEEGYAYVLAAAPVGVDVYPWQRGPDLIGPKPSPLVFAFRGMIYALSGGGATTTNPESQEDPPPLFEVLDPEEEPPSWKQLPNPPDSMYHRSPIPSWSHLVLGNRLWVCARHACARPGCAAADGEDITFCFDLIEREWVSVPYSERPDGVQALCGSWPIPPHAVGGDIHYHAVTDENGSECGYFYAVTAEGRFVACKAHSLISSLRNAERVLFESPPDFGTGFTEAILYPPETEEEGDAPVFRMLLHYQSRRPLFTEFGGAPWGTLVLLTFSLNGKDASHVSSKLWCLPHQTAAIGGRPSILFKAYYH</sequence>
<evidence type="ECO:0000256" key="1">
    <source>
        <dbReference type="SAM" id="MobiDB-lite"/>
    </source>
</evidence>
<reference evidence="2" key="2">
    <citation type="journal article" date="2023" name="Plants (Basel)">
        <title>Annotation of the Turnera subulata (Passifloraceae) Draft Genome Reveals the S-Locus Evolved after the Divergence of Turneroideae from Passifloroideae in a Stepwise Manner.</title>
        <authorList>
            <person name="Henning P.M."/>
            <person name="Roalson E.H."/>
            <person name="Mir W."/>
            <person name="McCubbin A.G."/>
            <person name="Shore J.S."/>
        </authorList>
    </citation>
    <scope>NUCLEOTIDE SEQUENCE</scope>
    <source>
        <strain evidence="2">F60SS</strain>
    </source>
</reference>
<reference evidence="2" key="1">
    <citation type="submission" date="2022-02" db="EMBL/GenBank/DDBJ databases">
        <authorList>
            <person name="Henning P.M."/>
            <person name="McCubbin A.G."/>
            <person name="Shore J.S."/>
        </authorList>
    </citation>
    <scope>NUCLEOTIDE SEQUENCE</scope>
    <source>
        <strain evidence="2">F60SS</strain>
        <tissue evidence="2">Leaves</tissue>
    </source>
</reference>